<dbReference type="Gene3D" id="3.30.2010.30">
    <property type="match status" value="1"/>
</dbReference>
<dbReference type="GO" id="GO:0004301">
    <property type="term" value="F:epoxide hydrolase activity"/>
    <property type="evidence" value="ECO:0007669"/>
    <property type="project" value="TreeGrafter"/>
</dbReference>
<dbReference type="GO" id="GO:0004177">
    <property type="term" value="F:aminopeptidase activity"/>
    <property type="evidence" value="ECO:0007669"/>
    <property type="project" value="TreeGrafter"/>
</dbReference>
<reference evidence="12" key="1">
    <citation type="submission" date="2021-06" db="EMBL/GenBank/DDBJ databases">
        <title>Parelaphostrongylus tenuis whole genome reference sequence.</title>
        <authorList>
            <person name="Garwood T.J."/>
            <person name="Larsen P.A."/>
            <person name="Fountain-Jones N.M."/>
            <person name="Garbe J.R."/>
            <person name="Macchietto M.G."/>
            <person name="Kania S.A."/>
            <person name="Gerhold R.W."/>
            <person name="Richards J.E."/>
            <person name="Wolf T.M."/>
        </authorList>
    </citation>
    <scope>NUCLEOTIDE SEQUENCE</scope>
    <source>
        <strain evidence="12">MNPRO001-30</strain>
        <tissue evidence="12">Meninges</tissue>
    </source>
</reference>
<evidence type="ECO:0000256" key="6">
    <source>
        <dbReference type="ARBA" id="ARBA00022801"/>
    </source>
</evidence>
<protein>
    <recommendedName>
        <fullName evidence="11">Peptidase M1 leukotriene A4 hydrolase/aminopeptidase C-terminal domain-containing protein</fullName>
    </recommendedName>
</protein>
<dbReference type="InterPro" id="IPR027268">
    <property type="entry name" value="Peptidase_M4/M1_CTD_sf"/>
</dbReference>
<dbReference type="InterPro" id="IPR034015">
    <property type="entry name" value="M1_LTA4H"/>
</dbReference>
<keyword evidence="5 10" id="KW-0479">Metal-binding</keyword>
<feature type="binding site" evidence="10">
    <location>
        <position position="49"/>
    </location>
    <ligand>
        <name>Zn(2+)</name>
        <dbReference type="ChEBI" id="CHEBI:29105"/>
        <note>catalytic</note>
    </ligand>
</feature>
<evidence type="ECO:0000259" key="11">
    <source>
        <dbReference type="SMART" id="SM01263"/>
    </source>
</evidence>
<keyword evidence="4" id="KW-0645">Protease</keyword>
<dbReference type="AlphaFoldDB" id="A0AAD5LXC2"/>
<dbReference type="Gene3D" id="1.25.40.320">
    <property type="entry name" value="Peptidase M1, leukotriene A4 hydrolase/aminopeptidase C-terminal domain"/>
    <property type="match status" value="1"/>
</dbReference>
<dbReference type="Pfam" id="PF09127">
    <property type="entry name" value="Leuk-A4-hydro_C"/>
    <property type="match status" value="1"/>
</dbReference>
<sequence length="338" mass="38655">MENPCLTFVTPTLLAGDRSLVTVVAHEIAHSWTGNLVTNSSWEHFWLNEGFTVFLERKIVGRLQGELERQFQSEFGFDESLKTAVKTFGDSHEFTKLIPDLRGIDPDDAFSSVPYEKGSAFLFTIEQLLGDPVRFEKFLRAYIDKYAFQSVTTDIWKHELYSFFPEKKEVIDKIDWDTWLFAPGLPTKPKYDSRLMEVCSALAAEWISAPENNLPVSSSLFESMSPMQKVTALGKIRTSGKFTIEKMAALTSSFNLEETKNCEVRFGWLMLGLEVKWVPIIPKALSFVLSVGRMKYCKPIYRSLFNWPEARTLAIQQFQSSRKNMHPITANIIAKMLT</sequence>
<evidence type="ECO:0000313" key="13">
    <source>
        <dbReference type="Proteomes" id="UP001196413"/>
    </source>
</evidence>
<dbReference type="InterPro" id="IPR015211">
    <property type="entry name" value="Peptidase_M1_C"/>
</dbReference>
<evidence type="ECO:0000256" key="9">
    <source>
        <dbReference type="PIRSR" id="PIRSR634015-1"/>
    </source>
</evidence>
<dbReference type="InterPro" id="IPR016024">
    <property type="entry name" value="ARM-type_fold"/>
</dbReference>
<comment type="cofactor">
    <cofactor evidence="10">
        <name>Zn(2+)</name>
        <dbReference type="ChEBI" id="CHEBI:29105"/>
    </cofactor>
    <text evidence="10">Binds 1 zinc ion per subunit.</text>
</comment>
<comment type="subcellular location">
    <subcellularLocation>
        <location evidence="1">Cytoplasm</location>
    </subcellularLocation>
</comment>
<dbReference type="FunFam" id="1.10.390.10:FF:000003">
    <property type="entry name" value="Leukotriene A(4) hydrolase"/>
    <property type="match status" value="1"/>
</dbReference>
<name>A0AAD5LXC2_PARTN</name>
<organism evidence="12 13">
    <name type="scientific">Parelaphostrongylus tenuis</name>
    <name type="common">Meningeal worm</name>
    <dbReference type="NCBI Taxonomy" id="148309"/>
    <lineage>
        <taxon>Eukaryota</taxon>
        <taxon>Metazoa</taxon>
        <taxon>Ecdysozoa</taxon>
        <taxon>Nematoda</taxon>
        <taxon>Chromadorea</taxon>
        <taxon>Rhabditida</taxon>
        <taxon>Rhabditina</taxon>
        <taxon>Rhabditomorpha</taxon>
        <taxon>Strongyloidea</taxon>
        <taxon>Metastrongylidae</taxon>
        <taxon>Parelaphostrongylus</taxon>
    </lineage>
</organism>
<dbReference type="SUPFAM" id="SSF48371">
    <property type="entry name" value="ARM repeat"/>
    <property type="match status" value="1"/>
</dbReference>
<dbReference type="SUPFAM" id="SSF55486">
    <property type="entry name" value="Metalloproteases ('zincins'), catalytic domain"/>
    <property type="match status" value="1"/>
</dbReference>
<evidence type="ECO:0000256" key="10">
    <source>
        <dbReference type="PIRSR" id="PIRSR634015-3"/>
    </source>
</evidence>
<dbReference type="GO" id="GO:0008237">
    <property type="term" value="F:metallopeptidase activity"/>
    <property type="evidence" value="ECO:0007669"/>
    <property type="project" value="UniProtKB-KW"/>
</dbReference>
<gene>
    <name evidence="12" type="ORF">KIN20_003737</name>
</gene>
<evidence type="ECO:0000313" key="12">
    <source>
        <dbReference type="EMBL" id="KAJ1348437.1"/>
    </source>
</evidence>
<dbReference type="PANTHER" id="PTHR45726">
    <property type="entry name" value="LEUKOTRIENE A-4 HYDROLASE"/>
    <property type="match status" value="1"/>
</dbReference>
<comment type="similarity">
    <text evidence="2">Belongs to the peptidase M1 family.</text>
</comment>
<keyword evidence="8" id="KW-0482">Metalloprotease</keyword>
<evidence type="ECO:0000256" key="8">
    <source>
        <dbReference type="ARBA" id="ARBA00023049"/>
    </source>
</evidence>
<feature type="binding site" evidence="10">
    <location>
        <position position="30"/>
    </location>
    <ligand>
        <name>Zn(2+)</name>
        <dbReference type="ChEBI" id="CHEBI:29105"/>
        <note>catalytic</note>
    </ligand>
</feature>
<feature type="active site" description="Proton acceptor" evidence="9">
    <location>
        <position position="27"/>
    </location>
</feature>
<accession>A0AAD5LXC2</accession>
<dbReference type="InterPro" id="IPR014782">
    <property type="entry name" value="Peptidase_M1_dom"/>
</dbReference>
<evidence type="ECO:0000256" key="5">
    <source>
        <dbReference type="ARBA" id="ARBA00022723"/>
    </source>
</evidence>
<proteinExistence type="inferred from homology"/>
<comment type="caution">
    <text evidence="12">The sequence shown here is derived from an EMBL/GenBank/DDBJ whole genome shotgun (WGS) entry which is preliminary data.</text>
</comment>
<dbReference type="GO" id="GO:0043171">
    <property type="term" value="P:peptide catabolic process"/>
    <property type="evidence" value="ECO:0007669"/>
    <property type="project" value="TreeGrafter"/>
</dbReference>
<dbReference type="SMART" id="SM01263">
    <property type="entry name" value="Leuk-A4-hydro_C"/>
    <property type="match status" value="1"/>
</dbReference>
<dbReference type="InterPro" id="IPR038502">
    <property type="entry name" value="M1_LTA-4_hydro/amino_C_sf"/>
</dbReference>
<dbReference type="PANTHER" id="PTHR45726:SF3">
    <property type="entry name" value="LEUKOTRIENE A-4 HYDROLASE"/>
    <property type="match status" value="1"/>
</dbReference>
<dbReference type="GO" id="GO:0005829">
    <property type="term" value="C:cytosol"/>
    <property type="evidence" value="ECO:0007669"/>
    <property type="project" value="TreeGrafter"/>
</dbReference>
<dbReference type="EMBL" id="JAHQIW010000506">
    <property type="protein sequence ID" value="KAJ1348437.1"/>
    <property type="molecule type" value="Genomic_DNA"/>
</dbReference>
<feature type="binding site" evidence="10">
    <location>
        <position position="26"/>
    </location>
    <ligand>
        <name>Zn(2+)</name>
        <dbReference type="ChEBI" id="CHEBI:29105"/>
        <note>catalytic</note>
    </ligand>
</feature>
<dbReference type="GO" id="GO:0008270">
    <property type="term" value="F:zinc ion binding"/>
    <property type="evidence" value="ECO:0007669"/>
    <property type="project" value="InterPro"/>
</dbReference>
<feature type="active site" description="Proton donor" evidence="9">
    <location>
        <position position="115"/>
    </location>
</feature>
<dbReference type="PRINTS" id="PR00756">
    <property type="entry name" value="ALADIPTASE"/>
</dbReference>
<dbReference type="GO" id="GO:0006508">
    <property type="term" value="P:proteolysis"/>
    <property type="evidence" value="ECO:0007669"/>
    <property type="project" value="UniProtKB-KW"/>
</dbReference>
<evidence type="ECO:0000256" key="2">
    <source>
        <dbReference type="ARBA" id="ARBA00010136"/>
    </source>
</evidence>
<dbReference type="Pfam" id="PF01433">
    <property type="entry name" value="Peptidase_M1"/>
    <property type="match status" value="1"/>
</dbReference>
<dbReference type="InterPro" id="IPR001930">
    <property type="entry name" value="Peptidase_M1"/>
</dbReference>
<evidence type="ECO:0000256" key="4">
    <source>
        <dbReference type="ARBA" id="ARBA00022670"/>
    </source>
</evidence>
<keyword evidence="6" id="KW-0378">Hydrolase</keyword>
<feature type="domain" description="Peptidase M1 leukotriene A4 hydrolase/aminopeptidase C-terminal" evidence="11">
    <location>
        <begin position="194"/>
        <end position="337"/>
    </location>
</feature>
<keyword evidence="7 10" id="KW-0862">Zinc</keyword>
<evidence type="ECO:0000256" key="1">
    <source>
        <dbReference type="ARBA" id="ARBA00004496"/>
    </source>
</evidence>
<dbReference type="Gene3D" id="1.10.390.10">
    <property type="entry name" value="Neutral Protease Domain 2"/>
    <property type="match status" value="1"/>
</dbReference>
<keyword evidence="13" id="KW-1185">Reference proteome</keyword>
<evidence type="ECO:0000256" key="7">
    <source>
        <dbReference type="ARBA" id="ARBA00022833"/>
    </source>
</evidence>
<keyword evidence="3" id="KW-0963">Cytoplasm</keyword>
<evidence type="ECO:0000256" key="3">
    <source>
        <dbReference type="ARBA" id="ARBA00022490"/>
    </source>
</evidence>
<dbReference type="Proteomes" id="UP001196413">
    <property type="component" value="Unassembled WGS sequence"/>
</dbReference>